<evidence type="ECO:0000256" key="3">
    <source>
        <dbReference type="ARBA" id="ARBA00023098"/>
    </source>
</evidence>
<dbReference type="CDD" id="cd07205">
    <property type="entry name" value="Pat_PNPLA6_PNPLA7_NTE1_like"/>
    <property type="match status" value="1"/>
</dbReference>
<dbReference type="InterPro" id="IPR002641">
    <property type="entry name" value="PNPLA_dom"/>
</dbReference>
<keyword evidence="3 4" id="KW-0443">Lipid metabolism</keyword>
<feature type="active site" description="Proton acceptor" evidence="4">
    <location>
        <position position="151"/>
    </location>
</feature>
<evidence type="ECO:0000313" key="6">
    <source>
        <dbReference type="EMBL" id="MBO9199585.1"/>
    </source>
</evidence>
<evidence type="ECO:0000256" key="4">
    <source>
        <dbReference type="PROSITE-ProRule" id="PRU01161"/>
    </source>
</evidence>
<name>A0ABS3YQ77_9BACT</name>
<accession>A0ABS3YQ77</accession>
<proteinExistence type="predicted"/>
<feature type="short sequence motif" description="GXGXXG" evidence="4">
    <location>
        <begin position="10"/>
        <end position="15"/>
    </location>
</feature>
<comment type="caution">
    <text evidence="6">The sequence shown here is derived from an EMBL/GenBank/DDBJ whole genome shotgun (WGS) entry which is preliminary data.</text>
</comment>
<keyword evidence="1 4" id="KW-0378">Hydrolase</keyword>
<dbReference type="Pfam" id="PF01734">
    <property type="entry name" value="Patatin"/>
    <property type="match status" value="1"/>
</dbReference>
<dbReference type="Gene3D" id="3.40.1090.10">
    <property type="entry name" value="Cytosolic phospholipase A2 catalytic domain"/>
    <property type="match status" value="1"/>
</dbReference>
<dbReference type="InterPro" id="IPR050301">
    <property type="entry name" value="NTE"/>
</dbReference>
<evidence type="ECO:0000256" key="1">
    <source>
        <dbReference type="ARBA" id="ARBA00022801"/>
    </source>
</evidence>
<feature type="domain" description="PNPLA" evidence="5">
    <location>
        <begin position="6"/>
        <end position="164"/>
    </location>
</feature>
<dbReference type="RefSeq" id="WP_209137645.1">
    <property type="nucleotide sequence ID" value="NZ_JAGHKO010000001.1"/>
</dbReference>
<organism evidence="6 7">
    <name type="scientific">Niastella soli</name>
    <dbReference type="NCBI Taxonomy" id="2821487"/>
    <lineage>
        <taxon>Bacteria</taxon>
        <taxon>Pseudomonadati</taxon>
        <taxon>Bacteroidota</taxon>
        <taxon>Chitinophagia</taxon>
        <taxon>Chitinophagales</taxon>
        <taxon>Chitinophagaceae</taxon>
        <taxon>Niastella</taxon>
    </lineage>
</organism>
<dbReference type="InterPro" id="IPR016035">
    <property type="entry name" value="Acyl_Trfase/lysoPLipase"/>
</dbReference>
<dbReference type="PANTHER" id="PTHR14226">
    <property type="entry name" value="NEUROPATHY TARGET ESTERASE/SWISS CHEESE D.MELANOGASTER"/>
    <property type="match status" value="1"/>
</dbReference>
<evidence type="ECO:0000256" key="2">
    <source>
        <dbReference type="ARBA" id="ARBA00022963"/>
    </source>
</evidence>
<evidence type="ECO:0000313" key="7">
    <source>
        <dbReference type="Proteomes" id="UP000677244"/>
    </source>
</evidence>
<sequence length="258" mass="28246">MVKTGVVLSGGGVRGFAHLGLLQVLEELQIQPYAISGVSAGAIVGALYAAGHSPQKIRDLLKKNSYFGWSSFLLNKDGLFSMKVLRKVLQTLIPDNSFESLNKKLYITATDFANNKAVTFSKGKLIETVIASASVPVIFEPVKIDDHVLVDGGLLNNFPVEPLETNCDVLIGCYVNNIPKGLGNGKRIGKMNMIEKCFHMAIAPVVYSKTDRLDLFLEPDLHEFGMFDVNKADQIYEAGYNAALKQKTKLLSLLQQNP</sequence>
<keyword evidence="7" id="KW-1185">Reference proteome</keyword>
<dbReference type="EMBL" id="JAGHKO010000001">
    <property type="protein sequence ID" value="MBO9199585.1"/>
    <property type="molecule type" value="Genomic_DNA"/>
</dbReference>
<reference evidence="6 7" key="1">
    <citation type="submission" date="2021-03" db="EMBL/GenBank/DDBJ databases">
        <title>Assistant Professor.</title>
        <authorList>
            <person name="Huq M.A."/>
        </authorList>
    </citation>
    <scope>NUCLEOTIDE SEQUENCE [LARGE SCALE GENOMIC DNA]</scope>
    <source>
        <strain evidence="6 7">MAH-29</strain>
    </source>
</reference>
<feature type="short sequence motif" description="DGA/G" evidence="4">
    <location>
        <begin position="151"/>
        <end position="153"/>
    </location>
</feature>
<evidence type="ECO:0000259" key="5">
    <source>
        <dbReference type="PROSITE" id="PS51635"/>
    </source>
</evidence>
<dbReference type="PANTHER" id="PTHR14226:SF78">
    <property type="entry name" value="SLR0060 PROTEIN"/>
    <property type="match status" value="1"/>
</dbReference>
<dbReference type="PROSITE" id="PS51635">
    <property type="entry name" value="PNPLA"/>
    <property type="match status" value="1"/>
</dbReference>
<feature type="active site" description="Nucleophile" evidence="4">
    <location>
        <position position="39"/>
    </location>
</feature>
<feature type="short sequence motif" description="GXSXG" evidence="4">
    <location>
        <begin position="37"/>
        <end position="41"/>
    </location>
</feature>
<dbReference type="SUPFAM" id="SSF52151">
    <property type="entry name" value="FabD/lysophospholipase-like"/>
    <property type="match status" value="1"/>
</dbReference>
<gene>
    <name evidence="6" type="ORF">J7I42_04860</name>
</gene>
<dbReference type="Proteomes" id="UP000677244">
    <property type="component" value="Unassembled WGS sequence"/>
</dbReference>
<protein>
    <submittedName>
        <fullName evidence="6">Patatin-like phospholipase family protein</fullName>
    </submittedName>
</protein>
<keyword evidence="2 4" id="KW-0442">Lipid degradation</keyword>